<evidence type="ECO:0000313" key="1">
    <source>
        <dbReference type="WBParaSite" id="ASIM_0000841701-mRNA-1"/>
    </source>
</evidence>
<sequence length="60" mass="6904">LGGVLCSHLPECHRLFSSLAFSFYPKVHDIFSKPDKLNHANWFAFSTVTMKNELLMNLHI</sequence>
<proteinExistence type="predicted"/>
<dbReference type="AlphaFoldDB" id="A0A0M3JL87"/>
<dbReference type="WBParaSite" id="ASIM_0000841701-mRNA-1">
    <property type="protein sequence ID" value="ASIM_0000841701-mRNA-1"/>
    <property type="gene ID" value="ASIM_0000841701"/>
</dbReference>
<organism evidence="1">
    <name type="scientific">Anisakis simplex</name>
    <name type="common">Herring worm</name>
    <dbReference type="NCBI Taxonomy" id="6269"/>
    <lineage>
        <taxon>Eukaryota</taxon>
        <taxon>Metazoa</taxon>
        <taxon>Ecdysozoa</taxon>
        <taxon>Nematoda</taxon>
        <taxon>Chromadorea</taxon>
        <taxon>Rhabditida</taxon>
        <taxon>Spirurina</taxon>
        <taxon>Ascaridomorpha</taxon>
        <taxon>Ascaridoidea</taxon>
        <taxon>Anisakidae</taxon>
        <taxon>Anisakis</taxon>
        <taxon>Anisakis simplex complex</taxon>
    </lineage>
</organism>
<accession>A0A0M3JL87</accession>
<name>A0A0M3JL87_ANISI</name>
<reference evidence="1" key="1">
    <citation type="submission" date="2017-02" db="UniProtKB">
        <authorList>
            <consortium name="WormBaseParasite"/>
        </authorList>
    </citation>
    <scope>IDENTIFICATION</scope>
</reference>
<protein>
    <submittedName>
        <fullName evidence="1">Ovule protein</fullName>
    </submittedName>
</protein>